<dbReference type="Proteomes" id="UP000004829">
    <property type="component" value="Unassembled WGS sequence"/>
</dbReference>
<dbReference type="InterPro" id="IPR007563">
    <property type="entry name" value="DUF554"/>
</dbReference>
<proteinExistence type="predicted"/>
<sequence length="41" mass="4376">MNAVGGLLVLAIGINMTFKKDIKTANMLPAIFIPLLVSIFS</sequence>
<organism evidence="1 2">
    <name type="scientific">Fusobacterium hwasookii ChDC F128</name>
    <dbReference type="NCBI Taxonomy" id="1216362"/>
    <lineage>
        <taxon>Bacteria</taxon>
        <taxon>Fusobacteriati</taxon>
        <taxon>Fusobacteriota</taxon>
        <taxon>Fusobacteriia</taxon>
        <taxon>Fusobacteriales</taxon>
        <taxon>Fusobacteriaceae</taxon>
        <taxon>Fusobacterium</taxon>
    </lineage>
</organism>
<dbReference type="EMBL" id="ALVD01000004">
    <property type="protein sequence ID" value="EJU07697.1"/>
    <property type="molecule type" value="Genomic_DNA"/>
</dbReference>
<gene>
    <name evidence="1" type="ORF">B437_06235</name>
</gene>
<evidence type="ECO:0008006" key="3">
    <source>
        <dbReference type="Google" id="ProtNLM"/>
    </source>
</evidence>
<comment type="caution">
    <text evidence="1">The sequence shown here is derived from an EMBL/GenBank/DDBJ whole genome shotgun (WGS) entry which is preliminary data.</text>
</comment>
<reference evidence="2" key="1">
    <citation type="journal article" date="2012" name="J. Bacteriol.">
        <title>Draft Genome Sequence of Fusobacterium nucleatum ChDC F128, Isolated from a Periodontitis Lesion.</title>
        <authorList>
            <person name="Park S.N."/>
            <person name="Kong S.W."/>
            <person name="Kim H.S."/>
            <person name="Park M.S."/>
            <person name="Lee J.W."/>
            <person name="Cho E."/>
            <person name="Lim Y.K."/>
            <person name="Choi M.H."/>
            <person name="Chang Y.H."/>
            <person name="Shin J.H."/>
            <person name="Park H.S."/>
            <person name="Choi S.H."/>
            <person name="Kook J.K."/>
        </authorList>
    </citation>
    <scope>NUCLEOTIDE SEQUENCE [LARGE SCALE GENOMIC DNA]</scope>
    <source>
        <strain evidence="2">ChDC F128</strain>
    </source>
</reference>
<evidence type="ECO:0000313" key="2">
    <source>
        <dbReference type="Proteomes" id="UP000004829"/>
    </source>
</evidence>
<dbReference type="Pfam" id="PF04474">
    <property type="entry name" value="DUF554"/>
    <property type="match status" value="1"/>
</dbReference>
<accession>A0ABN0H0J0</accession>
<evidence type="ECO:0000313" key="1">
    <source>
        <dbReference type="EMBL" id="EJU07697.1"/>
    </source>
</evidence>
<name>A0ABN0H0J0_9FUSO</name>
<keyword evidence="2" id="KW-1185">Reference proteome</keyword>
<protein>
    <recommendedName>
        <fullName evidence="3">DUF554 domain-containing protein</fullName>
    </recommendedName>
</protein>